<dbReference type="Gene3D" id="2.60.120.920">
    <property type="match status" value="1"/>
</dbReference>
<evidence type="ECO:0000313" key="7">
    <source>
        <dbReference type="EMBL" id="KZZ89680.1"/>
    </source>
</evidence>
<keyword evidence="2" id="KW-0812">Transmembrane</keyword>
<dbReference type="EMBL" id="AZGY01000024">
    <property type="protein sequence ID" value="KZZ89680.1"/>
    <property type="molecule type" value="Genomic_DNA"/>
</dbReference>
<feature type="region of interest" description="Disordered" evidence="5">
    <location>
        <begin position="18"/>
        <end position="131"/>
    </location>
</feature>
<dbReference type="Pfam" id="PF00622">
    <property type="entry name" value="SPRY"/>
    <property type="match status" value="1"/>
</dbReference>
<dbReference type="InterPro" id="IPR003877">
    <property type="entry name" value="SPRY_dom"/>
</dbReference>
<name>A0A166NFG1_9HYPO</name>
<dbReference type="GO" id="GO:0016020">
    <property type="term" value="C:membrane"/>
    <property type="evidence" value="ECO:0007669"/>
    <property type="project" value="UniProtKB-SubCell"/>
</dbReference>
<evidence type="ECO:0000256" key="2">
    <source>
        <dbReference type="ARBA" id="ARBA00022692"/>
    </source>
</evidence>
<comment type="caution">
    <text evidence="7">The sequence shown here is derived from an EMBL/GenBank/DDBJ whole genome shotgun (WGS) entry which is preliminary data.</text>
</comment>
<dbReference type="InterPro" id="IPR013320">
    <property type="entry name" value="ConA-like_dom_sf"/>
</dbReference>
<evidence type="ECO:0000256" key="4">
    <source>
        <dbReference type="ARBA" id="ARBA00023136"/>
    </source>
</evidence>
<keyword evidence="4" id="KW-0472">Membrane</keyword>
<dbReference type="CDD" id="cd12910">
    <property type="entry name" value="SPRY_SSH4_like"/>
    <property type="match status" value="1"/>
</dbReference>
<comment type="subcellular location">
    <subcellularLocation>
        <location evidence="1">Membrane</location>
    </subcellularLocation>
</comment>
<dbReference type="OrthoDB" id="25503at2759"/>
<dbReference type="InterPro" id="IPR035780">
    <property type="entry name" value="SPRY_Ssh4-like"/>
</dbReference>
<keyword evidence="3" id="KW-1133">Transmembrane helix</keyword>
<evidence type="ECO:0000313" key="8">
    <source>
        <dbReference type="Proteomes" id="UP000078544"/>
    </source>
</evidence>
<dbReference type="InterPro" id="IPR050618">
    <property type="entry name" value="Ubq-SigPath_Reg"/>
</dbReference>
<feature type="compositionally biased region" description="Basic and acidic residues" evidence="5">
    <location>
        <begin position="78"/>
        <end position="88"/>
    </location>
</feature>
<dbReference type="SUPFAM" id="SSF49899">
    <property type="entry name" value="Concanavalin A-like lectins/glucanases"/>
    <property type="match status" value="1"/>
</dbReference>
<evidence type="ECO:0000256" key="5">
    <source>
        <dbReference type="SAM" id="MobiDB-lite"/>
    </source>
</evidence>
<sequence>MCFSRLFGNQKRSVVVCEERAPRPVSRGGLPGGDPKSVSVTAGPTASWPQSVPMSFASSSQKKEADYGPPPGPPPQKGRQEEAKDDWIRPPAPDAGPRPQHDWQTAVPDTSTLPPPPAIFSGHDASPANNATNEEAHAGEMWCNQYPLSRPMTSAAADGIEDMNSGITLLKPSHFTGSMERLRSGAWLVSAGEDESDTCIISNPPLYVVEKHDPTSFHATKVIYYEVKLLEKSRSNNVALGFAARPYPPFRLPGWHRGSLAVHGDDGHKYINDRWGGKDFTAPFRQGEILGLGMAFMPAKTHKPVVRIFFTRNGEQEGAWDLHEETDAAQDLPVTGLEGFHDLGAAVGVFDGVKVEIRLDQRLWAYEPTW</sequence>
<protein>
    <submittedName>
        <fullName evidence="7">Concanavalin A-like lectin/glucanase</fullName>
    </submittedName>
</protein>
<feature type="domain" description="SPRY" evidence="6">
    <location>
        <begin position="223"/>
        <end position="315"/>
    </location>
</feature>
<dbReference type="Proteomes" id="UP000078544">
    <property type="component" value="Unassembled WGS sequence"/>
</dbReference>
<keyword evidence="8" id="KW-1185">Reference proteome</keyword>
<reference evidence="7 8" key="1">
    <citation type="journal article" date="2016" name="Genome Biol. Evol.">
        <title>Divergent and convergent evolution of fungal pathogenicity.</title>
        <authorList>
            <person name="Shang Y."/>
            <person name="Xiao G."/>
            <person name="Zheng P."/>
            <person name="Cen K."/>
            <person name="Zhan S."/>
            <person name="Wang C."/>
        </authorList>
    </citation>
    <scope>NUCLEOTIDE SEQUENCE [LARGE SCALE GENOMIC DNA]</scope>
    <source>
        <strain evidence="7 8">RCEF 2490</strain>
    </source>
</reference>
<evidence type="ECO:0000256" key="3">
    <source>
        <dbReference type="ARBA" id="ARBA00022989"/>
    </source>
</evidence>
<evidence type="ECO:0000256" key="1">
    <source>
        <dbReference type="ARBA" id="ARBA00004370"/>
    </source>
</evidence>
<dbReference type="STRING" id="1081109.A0A166NFG1"/>
<dbReference type="PANTHER" id="PTHR12864">
    <property type="entry name" value="RAN BINDING PROTEIN 9-RELATED"/>
    <property type="match status" value="1"/>
</dbReference>
<accession>A0A166NFG1</accession>
<keyword evidence="7" id="KW-0430">Lectin</keyword>
<dbReference type="AlphaFoldDB" id="A0A166NFG1"/>
<dbReference type="GO" id="GO:0030246">
    <property type="term" value="F:carbohydrate binding"/>
    <property type="evidence" value="ECO:0007669"/>
    <property type="project" value="UniProtKB-KW"/>
</dbReference>
<organism evidence="7 8">
    <name type="scientific">Moelleriella libera RCEF 2490</name>
    <dbReference type="NCBI Taxonomy" id="1081109"/>
    <lineage>
        <taxon>Eukaryota</taxon>
        <taxon>Fungi</taxon>
        <taxon>Dikarya</taxon>
        <taxon>Ascomycota</taxon>
        <taxon>Pezizomycotina</taxon>
        <taxon>Sordariomycetes</taxon>
        <taxon>Hypocreomycetidae</taxon>
        <taxon>Hypocreales</taxon>
        <taxon>Clavicipitaceae</taxon>
        <taxon>Moelleriella</taxon>
    </lineage>
</organism>
<gene>
    <name evidence="7" type="ORF">AAL_07573</name>
</gene>
<dbReference type="InterPro" id="IPR043136">
    <property type="entry name" value="B30.2/SPRY_sf"/>
</dbReference>
<evidence type="ECO:0000259" key="6">
    <source>
        <dbReference type="Pfam" id="PF00622"/>
    </source>
</evidence>
<feature type="compositionally biased region" description="Polar residues" evidence="5">
    <location>
        <begin position="38"/>
        <end position="60"/>
    </location>
</feature>
<proteinExistence type="predicted"/>